<dbReference type="PRINTS" id="PR00455">
    <property type="entry name" value="HTHTETR"/>
</dbReference>
<dbReference type="PANTHER" id="PTHR30055">
    <property type="entry name" value="HTH-TYPE TRANSCRIPTIONAL REGULATOR RUTR"/>
    <property type="match status" value="1"/>
</dbReference>
<evidence type="ECO:0000256" key="2">
    <source>
        <dbReference type="ARBA" id="ARBA00023125"/>
    </source>
</evidence>
<comment type="caution">
    <text evidence="6">The sequence shown here is derived from an EMBL/GenBank/DDBJ whole genome shotgun (WGS) entry which is preliminary data.</text>
</comment>
<dbReference type="InterPro" id="IPR036271">
    <property type="entry name" value="Tet_transcr_reg_TetR-rel_C_sf"/>
</dbReference>
<keyword evidence="1" id="KW-0805">Transcription regulation</keyword>
<dbReference type="EMBL" id="JBHUKU010000001">
    <property type="protein sequence ID" value="MFD2457150.1"/>
    <property type="molecule type" value="Genomic_DNA"/>
</dbReference>
<evidence type="ECO:0000313" key="7">
    <source>
        <dbReference type="Proteomes" id="UP001597419"/>
    </source>
</evidence>
<dbReference type="RefSeq" id="WP_345402275.1">
    <property type="nucleotide sequence ID" value="NZ_BAABHG010000013.1"/>
</dbReference>
<dbReference type="Proteomes" id="UP001597419">
    <property type="component" value="Unassembled WGS sequence"/>
</dbReference>
<dbReference type="InterPro" id="IPR041583">
    <property type="entry name" value="TetR_C_31"/>
</dbReference>
<dbReference type="Gene3D" id="1.10.357.10">
    <property type="entry name" value="Tetracycline Repressor, domain 2"/>
    <property type="match status" value="1"/>
</dbReference>
<evidence type="ECO:0000256" key="1">
    <source>
        <dbReference type="ARBA" id="ARBA00023015"/>
    </source>
</evidence>
<keyword evidence="3" id="KW-0804">Transcription</keyword>
<dbReference type="Pfam" id="PF00440">
    <property type="entry name" value="TetR_N"/>
    <property type="match status" value="1"/>
</dbReference>
<organism evidence="6 7">
    <name type="scientific">Amycolatopsis samaneae</name>
    <dbReference type="NCBI Taxonomy" id="664691"/>
    <lineage>
        <taxon>Bacteria</taxon>
        <taxon>Bacillati</taxon>
        <taxon>Actinomycetota</taxon>
        <taxon>Actinomycetes</taxon>
        <taxon>Pseudonocardiales</taxon>
        <taxon>Pseudonocardiaceae</taxon>
        <taxon>Amycolatopsis</taxon>
    </lineage>
</organism>
<dbReference type="InterPro" id="IPR001647">
    <property type="entry name" value="HTH_TetR"/>
</dbReference>
<dbReference type="InterPro" id="IPR050109">
    <property type="entry name" value="HTH-type_TetR-like_transc_reg"/>
</dbReference>
<protein>
    <submittedName>
        <fullName evidence="6">TetR/AcrR family transcriptional regulator</fullName>
    </submittedName>
</protein>
<name>A0ABW5G7U3_9PSEU</name>
<reference evidence="7" key="1">
    <citation type="journal article" date="2019" name="Int. J. Syst. Evol. Microbiol.">
        <title>The Global Catalogue of Microorganisms (GCM) 10K type strain sequencing project: providing services to taxonomists for standard genome sequencing and annotation.</title>
        <authorList>
            <consortium name="The Broad Institute Genomics Platform"/>
            <consortium name="The Broad Institute Genome Sequencing Center for Infectious Disease"/>
            <person name="Wu L."/>
            <person name="Ma J."/>
        </authorList>
    </citation>
    <scope>NUCLEOTIDE SEQUENCE [LARGE SCALE GENOMIC DNA]</scope>
    <source>
        <strain evidence="7">CGMCC 4.7643</strain>
    </source>
</reference>
<evidence type="ECO:0000256" key="3">
    <source>
        <dbReference type="ARBA" id="ARBA00023163"/>
    </source>
</evidence>
<feature type="domain" description="HTH tetR-type" evidence="5">
    <location>
        <begin position="9"/>
        <end position="69"/>
    </location>
</feature>
<dbReference type="SUPFAM" id="SSF48498">
    <property type="entry name" value="Tetracyclin repressor-like, C-terminal domain"/>
    <property type="match status" value="1"/>
</dbReference>
<evidence type="ECO:0000313" key="6">
    <source>
        <dbReference type="EMBL" id="MFD2457150.1"/>
    </source>
</evidence>
<gene>
    <name evidence="6" type="ORF">ACFSYJ_01000</name>
</gene>
<dbReference type="PANTHER" id="PTHR30055:SF238">
    <property type="entry name" value="MYCOFACTOCIN BIOSYNTHESIS TRANSCRIPTIONAL REGULATOR MFTR-RELATED"/>
    <property type="match status" value="1"/>
</dbReference>
<dbReference type="InterPro" id="IPR009057">
    <property type="entry name" value="Homeodomain-like_sf"/>
</dbReference>
<sequence>MGTSAERGEEARRRLTRAAVELIPERGWAAVSTRVLAERAGVTPSVVHYHFPSLGALLVDAVVTAMRGLLAEATAALASVRTPGELLEAMLAALEPYDGRDPMSVLFMEAYLAANRDARLREAIGEVVAGFRDELAAWLDTRKVPAPTETAAVLAAAIDGVLLHRALNPGLTRAAVAPVLRRLVDRA</sequence>
<evidence type="ECO:0000256" key="4">
    <source>
        <dbReference type="PROSITE-ProRule" id="PRU00335"/>
    </source>
</evidence>
<dbReference type="SUPFAM" id="SSF46689">
    <property type="entry name" value="Homeodomain-like"/>
    <property type="match status" value="1"/>
</dbReference>
<dbReference type="PROSITE" id="PS50977">
    <property type="entry name" value="HTH_TETR_2"/>
    <property type="match status" value="1"/>
</dbReference>
<keyword evidence="2 4" id="KW-0238">DNA-binding</keyword>
<feature type="DNA-binding region" description="H-T-H motif" evidence="4">
    <location>
        <begin position="32"/>
        <end position="51"/>
    </location>
</feature>
<dbReference type="Pfam" id="PF17940">
    <property type="entry name" value="TetR_C_31"/>
    <property type="match status" value="1"/>
</dbReference>
<accession>A0ABW5G7U3</accession>
<keyword evidence="7" id="KW-1185">Reference proteome</keyword>
<evidence type="ECO:0000259" key="5">
    <source>
        <dbReference type="PROSITE" id="PS50977"/>
    </source>
</evidence>
<proteinExistence type="predicted"/>